<organism evidence="1 2">
    <name type="scientific">Volvox africanus</name>
    <dbReference type="NCBI Taxonomy" id="51714"/>
    <lineage>
        <taxon>Eukaryota</taxon>
        <taxon>Viridiplantae</taxon>
        <taxon>Chlorophyta</taxon>
        <taxon>core chlorophytes</taxon>
        <taxon>Chlorophyceae</taxon>
        <taxon>CS clade</taxon>
        <taxon>Chlamydomonadales</taxon>
        <taxon>Volvocaceae</taxon>
        <taxon>Volvox</taxon>
    </lineage>
</organism>
<keyword evidence="2" id="KW-1185">Reference proteome</keyword>
<dbReference type="AlphaFoldDB" id="A0A8J4B4U6"/>
<sequence length="518" mass="53048">MPALFVEDSAARVEPPSNLFYEAKVLDTDGTSPICEIIVAGHVLAGVYDLARRHLTVPGSASSKLSDQPESVSALVCCSAGVGISPEFIALLAPENGATIVLPREGALKASEVRIRPRALDNGSSDVSGNSVAIARGADPYTALLNAVQLLAENTGARYKDVHAYARPLLDGANRLRFDASLTKSSGKVSSSVSLKAALEQQLHEGILVQAAPGCPAKPLLQAPGLRVCQGTLASLGLRYSGMSVVYGTATGHILAIMETTAALTMAPVGILHSLGPTAVAGHPFSDTDSPSAVSAVASVTTSATPSPVLSRANSSNGDSAAVDTSISLVPSTPASPKPLVSSGRSITTAPIIQVLGAASIDAAAPSRDGVAVPFTPTGVSAHVLASFALLGFRTAGGRLGAVRCCRIMPASAALSDAITSNEANVPVVHTGLGLVVRVEVSSPSSGTLLLFVEGPDVNPCADQTQDDVYLEVTAAQPVRRVLLKGQNALWRYDGTGCILSVELPSAPEAYREVEIFL</sequence>
<dbReference type="Proteomes" id="UP000747399">
    <property type="component" value="Unassembled WGS sequence"/>
</dbReference>
<gene>
    <name evidence="1" type="ORF">Vafri_9659</name>
</gene>
<comment type="caution">
    <text evidence="1">The sequence shown here is derived from an EMBL/GenBank/DDBJ whole genome shotgun (WGS) entry which is preliminary data.</text>
</comment>
<evidence type="ECO:0000313" key="2">
    <source>
        <dbReference type="Proteomes" id="UP000747399"/>
    </source>
</evidence>
<dbReference type="EMBL" id="BNCO01000016">
    <property type="protein sequence ID" value="GIL54114.1"/>
    <property type="molecule type" value="Genomic_DNA"/>
</dbReference>
<reference evidence="1" key="1">
    <citation type="journal article" date="2021" name="Proc. Natl. Acad. Sci. U.S.A.">
        <title>Three genomes in the algal genus Volvox reveal the fate of a haploid sex-determining region after a transition to homothallism.</title>
        <authorList>
            <person name="Yamamoto K."/>
            <person name="Hamaji T."/>
            <person name="Kawai-Toyooka H."/>
            <person name="Matsuzaki R."/>
            <person name="Takahashi F."/>
            <person name="Nishimura Y."/>
            <person name="Kawachi M."/>
            <person name="Noguchi H."/>
            <person name="Minakuchi Y."/>
            <person name="Umen J.G."/>
            <person name="Toyoda A."/>
            <person name="Nozaki H."/>
        </authorList>
    </citation>
    <scope>NUCLEOTIDE SEQUENCE</scope>
    <source>
        <strain evidence="1">NIES-3780</strain>
    </source>
</reference>
<name>A0A8J4B4U6_9CHLO</name>
<protein>
    <submittedName>
        <fullName evidence="1">Uncharacterized protein</fullName>
    </submittedName>
</protein>
<proteinExistence type="predicted"/>
<accession>A0A8J4B4U6</accession>
<evidence type="ECO:0000313" key="1">
    <source>
        <dbReference type="EMBL" id="GIL54114.1"/>
    </source>
</evidence>